<evidence type="ECO:0000256" key="7">
    <source>
        <dbReference type="ARBA" id="ARBA00022737"/>
    </source>
</evidence>
<dbReference type="InterPro" id="IPR032675">
    <property type="entry name" value="LRR_dom_sf"/>
</dbReference>
<feature type="transmembrane region" description="Helical" evidence="12">
    <location>
        <begin position="1703"/>
        <end position="1726"/>
    </location>
</feature>
<dbReference type="GO" id="GO:0051707">
    <property type="term" value="P:response to other organism"/>
    <property type="evidence" value="ECO:0007669"/>
    <property type="project" value="UniProtKB-ARBA"/>
</dbReference>
<keyword evidence="7" id="KW-0677">Repeat</keyword>
<evidence type="ECO:0000259" key="14">
    <source>
        <dbReference type="Pfam" id="PF23598"/>
    </source>
</evidence>
<dbReference type="SUPFAM" id="SSF48371">
    <property type="entry name" value="ARM repeat"/>
    <property type="match status" value="1"/>
</dbReference>
<dbReference type="Pfam" id="PF23598">
    <property type="entry name" value="LRR_14"/>
    <property type="match status" value="1"/>
</dbReference>
<proteinExistence type="inferred from homology"/>
<evidence type="ECO:0000256" key="4">
    <source>
        <dbReference type="ARBA" id="ARBA00022614"/>
    </source>
</evidence>
<name>A0A9R1WZP5_LACSA</name>
<keyword evidence="11" id="KW-0325">Glycoprotein</keyword>
<dbReference type="PROSITE" id="PS51450">
    <property type="entry name" value="LRR"/>
    <property type="match status" value="1"/>
</dbReference>
<dbReference type="Pfam" id="PF08263">
    <property type="entry name" value="LRRNT_2"/>
    <property type="match status" value="1"/>
</dbReference>
<dbReference type="InterPro" id="IPR016024">
    <property type="entry name" value="ARM-type_fold"/>
</dbReference>
<keyword evidence="9 12" id="KW-0472">Membrane</keyword>
<dbReference type="Gene3D" id="3.80.10.10">
    <property type="entry name" value="Ribonuclease Inhibitor"/>
    <property type="match status" value="5"/>
</dbReference>
<protein>
    <recommendedName>
        <fullName evidence="17">Leucine-rich repeat-containing N-terminal plant-type domain-containing protein</fullName>
    </recommendedName>
</protein>
<keyword evidence="3" id="KW-1003">Cell membrane</keyword>
<evidence type="ECO:0000256" key="1">
    <source>
        <dbReference type="ARBA" id="ARBA00004236"/>
    </source>
</evidence>
<feature type="domain" description="Disease resistance R13L4/SHOC-2-like LRR" evidence="14">
    <location>
        <begin position="1120"/>
        <end position="1332"/>
    </location>
</feature>
<dbReference type="PANTHER" id="PTHR36337:SF1">
    <property type="entry name" value="OBSCURIN-LIKE PROTEIN"/>
    <property type="match status" value="1"/>
</dbReference>
<reference evidence="15 16" key="1">
    <citation type="journal article" date="2017" name="Nat. Commun.">
        <title>Genome assembly with in vitro proximity ligation data and whole-genome triplication in lettuce.</title>
        <authorList>
            <person name="Reyes-Chin-Wo S."/>
            <person name="Wang Z."/>
            <person name="Yang X."/>
            <person name="Kozik A."/>
            <person name="Arikit S."/>
            <person name="Song C."/>
            <person name="Xia L."/>
            <person name="Froenicke L."/>
            <person name="Lavelle D.O."/>
            <person name="Truco M.J."/>
            <person name="Xia R."/>
            <person name="Zhu S."/>
            <person name="Xu C."/>
            <person name="Xu H."/>
            <person name="Xu X."/>
            <person name="Cox K."/>
            <person name="Korf I."/>
            <person name="Meyers B.C."/>
            <person name="Michelmore R.W."/>
        </authorList>
    </citation>
    <scope>NUCLEOTIDE SEQUENCE [LARGE SCALE GENOMIC DNA]</scope>
    <source>
        <strain evidence="16">cv. Salinas</strain>
        <tissue evidence="15">Seedlings</tissue>
    </source>
</reference>
<evidence type="ECO:0000256" key="6">
    <source>
        <dbReference type="ARBA" id="ARBA00022729"/>
    </source>
</evidence>
<keyword evidence="10" id="KW-0675">Receptor</keyword>
<dbReference type="GO" id="GO:0006952">
    <property type="term" value="P:defense response"/>
    <property type="evidence" value="ECO:0007669"/>
    <property type="project" value="UniProtKB-ARBA"/>
</dbReference>
<dbReference type="Proteomes" id="UP000235145">
    <property type="component" value="Unassembled WGS sequence"/>
</dbReference>
<dbReference type="InterPro" id="IPR013210">
    <property type="entry name" value="LRR_N_plant-typ"/>
</dbReference>
<evidence type="ECO:0000256" key="9">
    <source>
        <dbReference type="ARBA" id="ARBA00023136"/>
    </source>
</evidence>
<keyword evidence="6" id="KW-0732">Signal</keyword>
<evidence type="ECO:0000256" key="11">
    <source>
        <dbReference type="ARBA" id="ARBA00023180"/>
    </source>
</evidence>
<keyword evidence="4" id="KW-0433">Leucine-rich repeat</keyword>
<evidence type="ECO:0000256" key="12">
    <source>
        <dbReference type="SAM" id="Phobius"/>
    </source>
</evidence>
<dbReference type="InterPro" id="IPR003591">
    <property type="entry name" value="Leu-rich_rpt_typical-subtyp"/>
</dbReference>
<evidence type="ECO:0000313" key="16">
    <source>
        <dbReference type="Proteomes" id="UP000235145"/>
    </source>
</evidence>
<evidence type="ECO:0000256" key="3">
    <source>
        <dbReference type="ARBA" id="ARBA00022475"/>
    </source>
</evidence>
<feature type="transmembrane region" description="Helical" evidence="12">
    <location>
        <begin position="800"/>
        <end position="820"/>
    </location>
</feature>
<comment type="caution">
    <text evidence="15">The sequence shown here is derived from an EMBL/GenBank/DDBJ whole genome shotgun (WGS) entry which is preliminary data.</text>
</comment>
<evidence type="ECO:0008006" key="17">
    <source>
        <dbReference type="Google" id="ProtNLM"/>
    </source>
</evidence>
<feature type="transmembrane region" description="Helical" evidence="12">
    <location>
        <begin position="864"/>
        <end position="883"/>
    </location>
</feature>
<evidence type="ECO:0000256" key="2">
    <source>
        <dbReference type="ARBA" id="ARBA00009592"/>
    </source>
</evidence>
<evidence type="ECO:0000256" key="8">
    <source>
        <dbReference type="ARBA" id="ARBA00022989"/>
    </source>
</evidence>
<gene>
    <name evidence="15" type="ORF">LSAT_V11C800444820</name>
</gene>
<dbReference type="SMART" id="SM00369">
    <property type="entry name" value="LRR_TYP"/>
    <property type="match status" value="9"/>
</dbReference>
<dbReference type="PRINTS" id="PR00019">
    <property type="entry name" value="LEURICHRPT"/>
</dbReference>
<accession>A0A9R1WZP5</accession>
<dbReference type="EMBL" id="NBSK02000008">
    <property type="protein sequence ID" value="KAJ0193731.1"/>
    <property type="molecule type" value="Genomic_DNA"/>
</dbReference>
<dbReference type="PANTHER" id="PTHR36337">
    <property type="entry name" value="OBSCURIN-LIKE PROTEIN"/>
    <property type="match status" value="1"/>
</dbReference>
<comment type="similarity">
    <text evidence="2">Belongs to the RLP family.</text>
</comment>
<organism evidence="15 16">
    <name type="scientific">Lactuca sativa</name>
    <name type="common">Garden lettuce</name>
    <dbReference type="NCBI Taxonomy" id="4236"/>
    <lineage>
        <taxon>Eukaryota</taxon>
        <taxon>Viridiplantae</taxon>
        <taxon>Streptophyta</taxon>
        <taxon>Embryophyta</taxon>
        <taxon>Tracheophyta</taxon>
        <taxon>Spermatophyta</taxon>
        <taxon>Magnoliopsida</taxon>
        <taxon>eudicotyledons</taxon>
        <taxon>Gunneridae</taxon>
        <taxon>Pentapetalae</taxon>
        <taxon>asterids</taxon>
        <taxon>campanulids</taxon>
        <taxon>Asterales</taxon>
        <taxon>Asteraceae</taxon>
        <taxon>Cichorioideae</taxon>
        <taxon>Cichorieae</taxon>
        <taxon>Lactucinae</taxon>
        <taxon>Lactuca</taxon>
    </lineage>
</organism>
<dbReference type="FunFam" id="3.80.10.10:FF:000383">
    <property type="entry name" value="Leucine-rich repeat receptor protein kinase EMS1"/>
    <property type="match status" value="1"/>
</dbReference>
<keyword evidence="5 12" id="KW-0812">Transmembrane</keyword>
<dbReference type="Pfam" id="PF00560">
    <property type="entry name" value="LRR_1"/>
    <property type="match status" value="3"/>
</dbReference>
<dbReference type="FunFam" id="3.80.10.10:FF:000041">
    <property type="entry name" value="LRR receptor-like serine/threonine-protein kinase ERECTA"/>
    <property type="match status" value="1"/>
</dbReference>
<evidence type="ECO:0000256" key="5">
    <source>
        <dbReference type="ARBA" id="ARBA00022692"/>
    </source>
</evidence>
<dbReference type="FunFam" id="3.80.10.10:FF:000213">
    <property type="entry name" value="Tyrosine-sulfated glycopeptide receptor 1"/>
    <property type="match status" value="1"/>
</dbReference>
<keyword evidence="16" id="KW-1185">Reference proteome</keyword>
<evidence type="ECO:0000259" key="13">
    <source>
        <dbReference type="Pfam" id="PF08263"/>
    </source>
</evidence>
<evidence type="ECO:0000313" key="15">
    <source>
        <dbReference type="EMBL" id="KAJ0193731.1"/>
    </source>
</evidence>
<dbReference type="InterPro" id="IPR055414">
    <property type="entry name" value="LRR_R13L4/SHOC2-like"/>
</dbReference>
<feature type="domain" description="Leucine-rich repeat-containing N-terminal plant-type" evidence="13">
    <location>
        <begin position="898"/>
        <end position="934"/>
    </location>
</feature>
<dbReference type="Pfam" id="PF13855">
    <property type="entry name" value="LRR_8"/>
    <property type="match status" value="2"/>
</dbReference>
<comment type="subcellular location">
    <subcellularLocation>
        <location evidence="1">Cell membrane</location>
    </subcellularLocation>
</comment>
<dbReference type="InterPro" id="IPR001611">
    <property type="entry name" value="Leu-rich_rpt"/>
</dbReference>
<keyword evidence="8 12" id="KW-1133">Transmembrane helix</keyword>
<dbReference type="SUPFAM" id="SSF52058">
    <property type="entry name" value="L domain-like"/>
    <property type="match status" value="3"/>
</dbReference>
<dbReference type="GO" id="GO:0005886">
    <property type="term" value="C:plasma membrane"/>
    <property type="evidence" value="ECO:0007669"/>
    <property type="project" value="UniProtKB-SubCell"/>
</dbReference>
<evidence type="ECO:0000256" key="10">
    <source>
        <dbReference type="ARBA" id="ARBA00023170"/>
    </source>
</evidence>
<sequence>MAKQAQTFFLEEWLKANSGAISNTNSTNSTPQSARAIIQAWADLRESLQQKSFTQQHYQSLQTLLNSGIALYVADPQVKLILAILSSPDLSLPSESYPLFLRLLYIWVRKSSKPSPVFINSSINVLFQLFSSQSVTNKSSLFFTEFLLLLGAFSFIPSIPENTRTQCLDCFCKIMEEEYKLVSLFDDLVPSVLSGIGYALSSCGSIHFVRILDNLFQIWNKEGGPSSNVQHGLMILHLVEWVLYNCIQSHEKIIIFSREILESHKSQYASFSIVMGAAGALRASNRSISSGLMELRSSAEKRLEIIATEYVSINGNDSVLLQCISLALARSGDVFSREKHSLLLCLTSAILTEILPLKRFYTNIYMNSSNKGNHEVKEHLQSVIFKEAGVITSVFCKQYAQANEGSKNKVENLIWDFCQDVYMSHRQVALFLKGKDEELLQDLEKITESAFLMVVFFSLAVTKQKLVPNIPKEIQLDISVKILISFSCLEYFRRMRLSEYMDTIRGVAGSVQENEAACVSFVESIPSYGDLTKVHVSSNKMEFTWCKDEMQTSRILFYLRVIPTCAEYIPSSVFRKTVAPILFLYMGHPNGKVTRASHSTFVAFISSGKDYDDERVSLKEQLVYYYMQRSLEGYPGVTPFEGMASGVAALVRYLPAGSPCIFYSVHCLVEKASSLCSEFPKEPNSWNDLHDELEPCKKLLDLLLRLLSLVDIQVLPSLMKLLAQLVVELPEDGQNMVLNDLFAQVADSDDVTRKPTLVSWVQSLSYLSSQATIKGGGQRKHEKSSAIIWNKGRLFGLNRIFARIFTPLVSFLFLTLNHTLPLGLGLALTPVIHPSFNFKNLLPVFPLQILSLNQTEFGLTMGKWRCLGLYLIFVTIFLVANAYTCVGVGNISVVCFEQERLALLKFKESVGDESKMLSSWVGNDCCLWERIHCNGVTGHVERLHLRGDIAIVSFEKYDSGSSYSFDSDGNYLVGYEVNSSLVELRHLRHLDLSGNYFIGNQIPEFIGSLNQLTYLNLSNTFIQGIVPHHIGSLSNLKILDLSSNEELMASDMAWTFGLSSLELLDLNSLNLSGAHNWDMMLYMIPSLKELSLSNCGLFGSFLNSSRIVSNIKHLDLGFNSLKGPIPKSLARLRTLEVLDLSHNHLTGPIPTFFGNLTKLDLSFNQLSGSIPESFGKLAALTKLYLESNSLTGHIPTNIGRLVSLQAISVHSNLLNGTIPVSFRQLDKLQYLDISNNSLEGVIFEAYFANLSMLKHLDTSSNMKLTFNISHEWIPPFQLVTLRLNSCNIGNEFPQWLHNQRKLEELVLSNTSISGPLPTWLRKMPIIPFLDLSHNKLTGPLTNLPNGGNVDAFDYGLNNALFLGNNLFNESIPRSLCRRTDLRYLDISRNRLTGKIPKCLENLQRLLTMIFSSNRLSGVIPNSITLNSSLVWLQLNDNNLIGELPWESGNLGALRVLDVGDNELSGNIPASIGEKLGSLVVFRLHKNNFTGSIPRSLCKASNLQILDVAYNFLTGSIPHCLGELKAMVESSPVNLGNATLSSDKNVIQVLKGVDLEYTKTWDIVFNMDLSSNKIVGEIPLKLTALSMLIGLNLSNNHLSGMIPENIGNMTRLESLDLSGNKLTGMIPSSMAALTFLSHLNLSHNNLTGRIPTGRQLQTLTDPSIYNGNKDLCGAPLLKNCSNHKDPSSTRSKEKYEAANAPMKIWFYVDIMSGFATGFWGVIGVLLFKKHWRHKLFMFADETVDKIYVAVVILYLYDICNINEVVRLGNCICLEFGKSMRGRISTGNVLLSLSGSPAATA</sequence>